<dbReference type="PANTHER" id="PTHR22925:SF3">
    <property type="entry name" value="GLYCOSYL HYDROLASE FAMILY PROTEIN 43"/>
    <property type="match status" value="1"/>
</dbReference>
<evidence type="ECO:0000313" key="5">
    <source>
        <dbReference type="EMBL" id="AYD49421.1"/>
    </source>
</evidence>
<dbReference type="GO" id="GO:0004553">
    <property type="term" value="F:hydrolase activity, hydrolyzing O-glycosyl compounds"/>
    <property type="evidence" value="ECO:0007669"/>
    <property type="project" value="InterPro"/>
</dbReference>
<dbReference type="PANTHER" id="PTHR22925">
    <property type="entry name" value="GLYCOSYL HYDROLASE 43 FAMILY MEMBER"/>
    <property type="match status" value="1"/>
</dbReference>
<dbReference type="KEGG" id="ark:D6B99_12120"/>
<evidence type="ECO:0000313" key="6">
    <source>
        <dbReference type="Proteomes" id="UP000266118"/>
    </source>
</evidence>
<keyword evidence="6" id="KW-1185">Reference proteome</keyword>
<evidence type="ECO:0000256" key="1">
    <source>
        <dbReference type="ARBA" id="ARBA00009865"/>
    </source>
</evidence>
<dbReference type="SUPFAM" id="SSF75005">
    <property type="entry name" value="Arabinanase/levansucrase/invertase"/>
    <property type="match status" value="1"/>
</dbReference>
<comment type="similarity">
    <text evidence="1 4">Belongs to the glycosyl hydrolase 43 family.</text>
</comment>
<dbReference type="Proteomes" id="UP000266118">
    <property type="component" value="Chromosome"/>
</dbReference>
<protein>
    <submittedName>
        <fullName evidence="5">Glycosyl hydrolase family 43</fullName>
    </submittedName>
</protein>
<evidence type="ECO:0000256" key="4">
    <source>
        <dbReference type="RuleBase" id="RU361187"/>
    </source>
</evidence>
<gene>
    <name evidence="5" type="ORF">D6B99_12120</name>
</gene>
<dbReference type="CDD" id="cd18821">
    <property type="entry name" value="GH43_Pc3Gal43A-like"/>
    <property type="match status" value="1"/>
</dbReference>
<name>A0A386HUU8_9BACT</name>
<keyword evidence="3 4" id="KW-0326">Glycosidase</keyword>
<keyword evidence="2 4" id="KW-0378">Hydrolase</keyword>
<accession>A0A386HUU8</accession>
<dbReference type="Gene3D" id="2.60.120.260">
    <property type="entry name" value="Galactose-binding domain-like"/>
    <property type="match status" value="1"/>
</dbReference>
<dbReference type="RefSeq" id="WP_119991154.1">
    <property type="nucleotide sequence ID" value="NZ_CP032489.1"/>
</dbReference>
<dbReference type="AlphaFoldDB" id="A0A386HUU8"/>
<dbReference type="InterPro" id="IPR023296">
    <property type="entry name" value="Glyco_hydro_beta-prop_sf"/>
</dbReference>
<dbReference type="EMBL" id="CP032489">
    <property type="protein sequence ID" value="AYD49421.1"/>
    <property type="molecule type" value="Genomic_DNA"/>
</dbReference>
<proteinExistence type="inferred from homology"/>
<dbReference type="GO" id="GO:0005975">
    <property type="term" value="P:carbohydrate metabolic process"/>
    <property type="evidence" value="ECO:0007669"/>
    <property type="project" value="InterPro"/>
</dbReference>
<reference evidence="5 6" key="1">
    <citation type="submission" date="2018-09" db="EMBL/GenBank/DDBJ databases">
        <title>Arachidicoccus sp. nov., a bacterium isolated from soil.</title>
        <authorList>
            <person name="Weon H.-Y."/>
            <person name="Kwon S.-W."/>
            <person name="Lee S.A."/>
        </authorList>
    </citation>
    <scope>NUCLEOTIDE SEQUENCE [LARGE SCALE GENOMIC DNA]</scope>
    <source>
        <strain evidence="5 6">KIS59-12</strain>
    </source>
</reference>
<dbReference type="Pfam" id="PF04616">
    <property type="entry name" value="Glyco_hydro_43"/>
    <property type="match status" value="1"/>
</dbReference>
<organism evidence="5 6">
    <name type="scientific">Arachidicoccus soli</name>
    <dbReference type="NCBI Taxonomy" id="2341117"/>
    <lineage>
        <taxon>Bacteria</taxon>
        <taxon>Pseudomonadati</taxon>
        <taxon>Bacteroidota</taxon>
        <taxon>Chitinophagia</taxon>
        <taxon>Chitinophagales</taxon>
        <taxon>Chitinophagaceae</taxon>
        <taxon>Arachidicoccus</taxon>
    </lineage>
</organism>
<dbReference type="InterPro" id="IPR006710">
    <property type="entry name" value="Glyco_hydro_43"/>
</dbReference>
<evidence type="ECO:0000256" key="3">
    <source>
        <dbReference type="ARBA" id="ARBA00023295"/>
    </source>
</evidence>
<evidence type="ECO:0000256" key="2">
    <source>
        <dbReference type="ARBA" id="ARBA00022801"/>
    </source>
</evidence>
<sequence length="472" mass="53374">MKLLHKLMGLFFLLLIGKGLLAQKKLKSYNAIISGIPWFDNQGRIVSAHGANIIKENGKYYLFGEAHSDTSNAFVGFNCYSSKDLYNWKFERVALPVQSSGRLGHNRVGERVKVMKCPETGEYIMFMHTDTLSYRDPCICYATSSTINGVYKFEGPLLRNGKPIKKWDMGTFQDNDGVGYLLIHGGDIYKLSRDYKRIVAQVAKNIDPDGESPAMFKRHGIYYYLSSNRTSWERNDNYYFSANSIKGPWHFRGIFAPKGTLTWNAQTTFVLPIQGALDTSYMFMGDRWSFPLQASAATYVWQPISFIDTSISLSNYLDAWQVNNLTGRISQKELCKGTIDSNDKIINYSSHWSALKINDTLFSKRSNVKGASFSIKFDGRQIGFYSLVSSNGGYGKVVLFDKKGHQVLNCIVDMYSKYTASALKFLSPILSKNQYVLTVTVLGKKSNWSDKRKSDYGSTGEFVSIEKAFINN</sequence>
<dbReference type="Gene3D" id="2.115.10.20">
    <property type="entry name" value="Glycosyl hydrolase domain, family 43"/>
    <property type="match status" value="1"/>
</dbReference>
<dbReference type="OrthoDB" id="273314at2"/>